<dbReference type="SFLD" id="SFLDG01135">
    <property type="entry name" value="C1.5.6:_HAD__Beta-PGM__Phospha"/>
    <property type="match status" value="1"/>
</dbReference>
<sequence>MKDCIILFDLDGTLIDSTEAVYEGFCEAFKHFKKAIPTFESVKSQIGHTLDTMFHTLGVQENEIPQFISAYKEHYRQICNAKTTLLPNAKEAILESHSFAQLGVVTTKTGQYSKMLLEHMGVGNYFTCIIGRENVVNAKPSAEPILKALESFSPLNKDKIYMIGDTPLDIQAAKNARVRSIAVTTGYASLEVLKQHTTQIKNNALEAVLAIKQTLNA</sequence>
<protein>
    <recommendedName>
        <fullName evidence="4">phosphoglycolate phosphatase</fullName>
        <ecNumber evidence="4">3.1.3.18</ecNumber>
    </recommendedName>
</protein>
<evidence type="ECO:0000256" key="2">
    <source>
        <dbReference type="ARBA" id="ARBA00004818"/>
    </source>
</evidence>
<dbReference type="Pfam" id="PF13419">
    <property type="entry name" value="HAD_2"/>
    <property type="match status" value="1"/>
</dbReference>
<dbReference type="GO" id="GO:0008967">
    <property type="term" value="F:phosphoglycolate phosphatase activity"/>
    <property type="evidence" value="ECO:0007669"/>
    <property type="project" value="UniProtKB-EC"/>
</dbReference>
<name>A0A2N3PJA5_9HELI</name>
<evidence type="ECO:0000256" key="1">
    <source>
        <dbReference type="ARBA" id="ARBA00000830"/>
    </source>
</evidence>
<reference evidence="5 6" key="1">
    <citation type="submission" date="2016-07" db="EMBL/GenBank/DDBJ databases">
        <title>Detection of Helicobacter winghamensis from caecal content of red fox (Vulpes vulpes).</title>
        <authorList>
            <person name="Zanoni R.G."/>
            <person name="Florio D."/>
            <person name="Caffara M."/>
            <person name="Renzi M."/>
            <person name="Parisi A."/>
            <person name="Pasquali F."/>
            <person name="Manfreda G."/>
        </authorList>
    </citation>
    <scope>NUCLEOTIDE SEQUENCE [LARGE SCALE GENOMIC DNA]</scope>
    <source>
        <strain evidence="5 6">295_13</strain>
    </source>
</reference>
<dbReference type="AlphaFoldDB" id="A0A2N3PJA5"/>
<dbReference type="InterPro" id="IPR041492">
    <property type="entry name" value="HAD_2"/>
</dbReference>
<dbReference type="EC" id="3.1.3.18" evidence="4"/>
<dbReference type="SUPFAM" id="SSF56784">
    <property type="entry name" value="HAD-like"/>
    <property type="match status" value="1"/>
</dbReference>
<dbReference type="SFLD" id="SFLDS00003">
    <property type="entry name" value="Haloacid_Dehalogenase"/>
    <property type="match status" value="1"/>
</dbReference>
<comment type="pathway">
    <text evidence="2">Organic acid metabolism; glycolate biosynthesis; glycolate from 2-phosphoglycolate: step 1/1.</text>
</comment>
<dbReference type="Gene3D" id="3.40.50.1000">
    <property type="entry name" value="HAD superfamily/HAD-like"/>
    <property type="match status" value="1"/>
</dbReference>
<evidence type="ECO:0000313" key="6">
    <source>
        <dbReference type="Proteomes" id="UP000233350"/>
    </source>
</evidence>
<comment type="caution">
    <text evidence="5">The sequence shown here is derived from an EMBL/GenBank/DDBJ whole genome shotgun (WGS) entry which is preliminary data.</text>
</comment>
<dbReference type="InterPro" id="IPR023198">
    <property type="entry name" value="PGP-like_dom2"/>
</dbReference>
<evidence type="ECO:0000256" key="3">
    <source>
        <dbReference type="ARBA" id="ARBA00006171"/>
    </source>
</evidence>
<dbReference type="GO" id="GO:0006281">
    <property type="term" value="P:DNA repair"/>
    <property type="evidence" value="ECO:0007669"/>
    <property type="project" value="TreeGrafter"/>
</dbReference>
<gene>
    <name evidence="5" type="ORF">BCM31_04930</name>
</gene>
<dbReference type="SFLD" id="SFLDG01129">
    <property type="entry name" value="C1.5:_HAD__Beta-PGM__Phosphata"/>
    <property type="match status" value="1"/>
</dbReference>
<dbReference type="Gene3D" id="1.10.150.240">
    <property type="entry name" value="Putative phosphatase, domain 2"/>
    <property type="match status" value="1"/>
</dbReference>
<keyword evidence="5" id="KW-0378">Hydrolase</keyword>
<dbReference type="GO" id="GO:0005829">
    <property type="term" value="C:cytosol"/>
    <property type="evidence" value="ECO:0007669"/>
    <property type="project" value="TreeGrafter"/>
</dbReference>
<dbReference type="PANTHER" id="PTHR43434">
    <property type="entry name" value="PHOSPHOGLYCOLATE PHOSPHATASE"/>
    <property type="match status" value="1"/>
</dbReference>
<dbReference type="InterPro" id="IPR050155">
    <property type="entry name" value="HAD-like_hydrolase_sf"/>
</dbReference>
<comment type="similarity">
    <text evidence="3">Belongs to the HAD-like hydrolase superfamily. CbbY/CbbZ/Gph/YieH family.</text>
</comment>
<dbReference type="InterPro" id="IPR036412">
    <property type="entry name" value="HAD-like_sf"/>
</dbReference>
<dbReference type="OrthoDB" id="9793014at2"/>
<dbReference type="GeneID" id="97289514"/>
<dbReference type="InterPro" id="IPR023214">
    <property type="entry name" value="HAD_sf"/>
</dbReference>
<dbReference type="Proteomes" id="UP000233350">
    <property type="component" value="Unassembled WGS sequence"/>
</dbReference>
<dbReference type="PANTHER" id="PTHR43434:SF1">
    <property type="entry name" value="PHOSPHOGLYCOLATE PHOSPHATASE"/>
    <property type="match status" value="1"/>
</dbReference>
<dbReference type="RefSeq" id="WP_006801873.1">
    <property type="nucleotide sequence ID" value="NZ_CABKOI010000021.1"/>
</dbReference>
<organism evidence="5 6">
    <name type="scientific">Helicobacter winghamensis</name>
    <dbReference type="NCBI Taxonomy" id="157268"/>
    <lineage>
        <taxon>Bacteria</taxon>
        <taxon>Pseudomonadati</taxon>
        <taxon>Campylobacterota</taxon>
        <taxon>Epsilonproteobacteria</taxon>
        <taxon>Campylobacterales</taxon>
        <taxon>Helicobacteraceae</taxon>
        <taxon>Helicobacter</taxon>
    </lineage>
</organism>
<proteinExistence type="inferred from homology"/>
<accession>A0A2N3PJA5</accession>
<dbReference type="EMBL" id="MBPK01000032">
    <property type="protein sequence ID" value="PKT81127.1"/>
    <property type="molecule type" value="Genomic_DNA"/>
</dbReference>
<dbReference type="STRING" id="556267.HWAG_00182"/>
<comment type="catalytic activity">
    <reaction evidence="1">
        <text>2-phosphoglycolate + H2O = glycolate + phosphate</text>
        <dbReference type="Rhea" id="RHEA:14369"/>
        <dbReference type="ChEBI" id="CHEBI:15377"/>
        <dbReference type="ChEBI" id="CHEBI:29805"/>
        <dbReference type="ChEBI" id="CHEBI:43474"/>
        <dbReference type="ChEBI" id="CHEBI:58033"/>
        <dbReference type="EC" id="3.1.3.18"/>
    </reaction>
</comment>
<dbReference type="NCBIfam" id="TIGR01549">
    <property type="entry name" value="HAD-SF-IA-v1"/>
    <property type="match status" value="1"/>
</dbReference>
<dbReference type="InterPro" id="IPR006439">
    <property type="entry name" value="HAD-SF_hydro_IA"/>
</dbReference>
<evidence type="ECO:0000313" key="5">
    <source>
        <dbReference type="EMBL" id="PKT81127.1"/>
    </source>
</evidence>
<evidence type="ECO:0000256" key="4">
    <source>
        <dbReference type="ARBA" id="ARBA00013078"/>
    </source>
</evidence>
<keyword evidence="6" id="KW-1185">Reference proteome</keyword>